<dbReference type="EMBL" id="POUA01000417">
    <property type="protein sequence ID" value="PZG27304.1"/>
    <property type="molecule type" value="Genomic_DNA"/>
</dbReference>
<keyword evidence="1" id="KW-0238">DNA-binding</keyword>
<gene>
    <name evidence="1" type="ORF">C1I98_33420</name>
</gene>
<evidence type="ECO:0000313" key="1">
    <source>
        <dbReference type="EMBL" id="PZG27304.1"/>
    </source>
</evidence>
<comment type="caution">
    <text evidence="1">The sequence shown here is derived from an EMBL/GenBank/DDBJ whole genome shotgun (WGS) entry which is preliminary data.</text>
</comment>
<evidence type="ECO:0000313" key="2">
    <source>
        <dbReference type="Proteomes" id="UP000248544"/>
    </source>
</evidence>
<name>A0A2W2GK99_9ACTN</name>
<reference evidence="1 2" key="1">
    <citation type="submission" date="2018-01" db="EMBL/GenBank/DDBJ databases">
        <title>Draft genome sequence of Sphaerisporangium sp. 7K107.</title>
        <authorList>
            <person name="Sahin N."/>
            <person name="Saygin H."/>
            <person name="Ay H."/>
        </authorList>
    </citation>
    <scope>NUCLEOTIDE SEQUENCE [LARGE SCALE GENOMIC DNA]</scope>
    <source>
        <strain evidence="1 2">7K107</strain>
    </source>
</reference>
<dbReference type="AlphaFoldDB" id="A0A2W2GK99"/>
<keyword evidence="2" id="KW-1185">Reference proteome</keyword>
<dbReference type="Proteomes" id="UP000248544">
    <property type="component" value="Unassembled WGS sequence"/>
</dbReference>
<accession>A0A2W2GK99</accession>
<dbReference type="GO" id="GO:0003677">
    <property type="term" value="F:DNA binding"/>
    <property type="evidence" value="ECO:0007669"/>
    <property type="project" value="UniProtKB-KW"/>
</dbReference>
<protein>
    <submittedName>
        <fullName evidence="1">DNA-binding protein</fullName>
    </submittedName>
</protein>
<organism evidence="1 2">
    <name type="scientific">Spongiactinospora gelatinilytica</name>
    <dbReference type="NCBI Taxonomy" id="2666298"/>
    <lineage>
        <taxon>Bacteria</taxon>
        <taxon>Bacillati</taxon>
        <taxon>Actinomycetota</taxon>
        <taxon>Actinomycetes</taxon>
        <taxon>Streptosporangiales</taxon>
        <taxon>Streptosporangiaceae</taxon>
        <taxon>Spongiactinospora</taxon>
    </lineage>
</organism>
<sequence>MAEAEYPAVIGVVAAGKLLGMGRTKAYRLAKTERFPCPVLRIGSRYAVPVRGVRALLGYRDTHECREHWKG</sequence>
<proteinExistence type="predicted"/>